<comment type="caution">
    <text evidence="3">The sequence shown here is derived from an EMBL/GenBank/DDBJ whole genome shotgun (WGS) entry which is preliminary data.</text>
</comment>
<sequence>MQMSHVASKGLHRSMFGYFKRVLKYKCEWYSKELILADRYYPSTQRCSACGHVKTGEDKVGLDGNKQHKTKHNEYIYYECGAVMERDENAVRNLLALL</sequence>
<dbReference type="EMBL" id="BLAM01000104">
    <property type="protein sequence ID" value="GET06055.1"/>
    <property type="molecule type" value="Genomic_DNA"/>
</dbReference>
<name>A0A6F9XLI5_9LACO</name>
<evidence type="ECO:0000313" key="3">
    <source>
        <dbReference type="EMBL" id="GET06055.1"/>
    </source>
</evidence>
<gene>
    <name evidence="3" type="ORF">SY212_10850</name>
</gene>
<accession>A0A6F9XLI5</accession>
<evidence type="ECO:0000256" key="1">
    <source>
        <dbReference type="ARBA" id="ARBA00023125"/>
    </source>
</evidence>
<dbReference type="InterPro" id="IPR010095">
    <property type="entry name" value="Cas12f1-like_TNB"/>
</dbReference>
<evidence type="ECO:0000259" key="2">
    <source>
        <dbReference type="Pfam" id="PF07282"/>
    </source>
</evidence>
<protein>
    <recommendedName>
        <fullName evidence="2">Cas12f1-like TNB domain-containing protein</fullName>
    </recommendedName>
</protein>
<dbReference type="GO" id="GO:0003677">
    <property type="term" value="F:DNA binding"/>
    <property type="evidence" value="ECO:0007669"/>
    <property type="project" value="UniProtKB-KW"/>
</dbReference>
<feature type="domain" description="Cas12f1-like TNB" evidence="2">
    <location>
        <begin position="16"/>
        <end position="94"/>
    </location>
</feature>
<dbReference type="Proteomes" id="UP000494265">
    <property type="component" value="Unassembled WGS sequence"/>
</dbReference>
<organism evidence="3">
    <name type="scientific">Ligilactobacillus agilis</name>
    <dbReference type="NCBI Taxonomy" id="1601"/>
    <lineage>
        <taxon>Bacteria</taxon>
        <taxon>Bacillati</taxon>
        <taxon>Bacillota</taxon>
        <taxon>Bacilli</taxon>
        <taxon>Lactobacillales</taxon>
        <taxon>Lactobacillaceae</taxon>
        <taxon>Ligilactobacillus</taxon>
    </lineage>
</organism>
<dbReference type="Pfam" id="PF07282">
    <property type="entry name" value="Cas12f1-like_TNB"/>
    <property type="match status" value="1"/>
</dbReference>
<proteinExistence type="predicted"/>
<dbReference type="AlphaFoldDB" id="A0A6F9XLI5"/>
<reference evidence="3" key="1">
    <citation type="submission" date="2019-10" db="EMBL/GenBank/DDBJ databases">
        <title>Lactobacillus agilis SY212 Whole Genome Sequencing Project.</title>
        <authorList>
            <person name="Suzuki S."/>
            <person name="Endo A."/>
            <person name="Maeno S."/>
            <person name="Shiwa Y."/>
            <person name="Matsutani M."/>
            <person name="Kajikawa A."/>
        </authorList>
    </citation>
    <scope>NUCLEOTIDE SEQUENCE</scope>
    <source>
        <strain evidence="3">SY212</strain>
    </source>
</reference>
<keyword evidence="1" id="KW-0238">DNA-binding</keyword>